<accession>A0A0F9SYF9</accession>
<evidence type="ECO:0000313" key="1">
    <source>
        <dbReference type="EMBL" id="KKN67687.1"/>
    </source>
</evidence>
<sequence length="45" mass="5577">MDSEKEIERRWLIRSVPNKDLIKNSIRREVGYVFNEEGRRRDETR</sequence>
<name>A0A0F9SYF9_9ZZZZ</name>
<dbReference type="AlphaFoldDB" id="A0A0F9SYF9"/>
<protein>
    <submittedName>
        <fullName evidence="1">Uncharacterized protein</fullName>
    </submittedName>
</protein>
<reference evidence="1" key="1">
    <citation type="journal article" date="2015" name="Nature">
        <title>Complex archaea that bridge the gap between prokaryotes and eukaryotes.</title>
        <authorList>
            <person name="Spang A."/>
            <person name="Saw J.H."/>
            <person name="Jorgensen S.L."/>
            <person name="Zaremba-Niedzwiedzka K."/>
            <person name="Martijn J."/>
            <person name="Lind A.E."/>
            <person name="van Eijk R."/>
            <person name="Schleper C."/>
            <person name="Guy L."/>
            <person name="Ettema T.J."/>
        </authorList>
    </citation>
    <scope>NUCLEOTIDE SEQUENCE</scope>
</reference>
<organism evidence="1">
    <name type="scientific">marine sediment metagenome</name>
    <dbReference type="NCBI Taxonomy" id="412755"/>
    <lineage>
        <taxon>unclassified sequences</taxon>
        <taxon>metagenomes</taxon>
        <taxon>ecological metagenomes</taxon>
    </lineage>
</organism>
<gene>
    <name evidence="1" type="ORF">LCGC14_0459460</name>
</gene>
<proteinExistence type="predicted"/>
<comment type="caution">
    <text evidence="1">The sequence shown here is derived from an EMBL/GenBank/DDBJ whole genome shotgun (WGS) entry which is preliminary data.</text>
</comment>
<dbReference type="EMBL" id="LAZR01000468">
    <property type="protein sequence ID" value="KKN67687.1"/>
    <property type="molecule type" value="Genomic_DNA"/>
</dbReference>